<evidence type="ECO:0000313" key="1">
    <source>
        <dbReference type="EMBL" id="QDM45616.1"/>
    </source>
</evidence>
<evidence type="ECO:0000313" key="2">
    <source>
        <dbReference type="Proteomes" id="UP000315377"/>
    </source>
</evidence>
<proteinExistence type="predicted"/>
<dbReference type="Pfam" id="PF00106">
    <property type="entry name" value="adh_short"/>
    <property type="match status" value="1"/>
</dbReference>
<organism evidence="1 2">
    <name type="scientific">Paenibacillus thiaminolyticus</name>
    <name type="common">Bacillus thiaminolyticus</name>
    <dbReference type="NCBI Taxonomy" id="49283"/>
    <lineage>
        <taxon>Bacteria</taxon>
        <taxon>Bacillati</taxon>
        <taxon>Bacillota</taxon>
        <taxon>Bacilli</taxon>
        <taxon>Bacillales</taxon>
        <taxon>Paenibacillaceae</taxon>
        <taxon>Paenibacillus</taxon>
    </lineage>
</organism>
<protein>
    <submittedName>
        <fullName evidence="1">SDR family NAD(P)-dependent oxidoreductase</fullName>
    </submittedName>
</protein>
<reference evidence="1 2" key="1">
    <citation type="submission" date="2019-07" db="EMBL/GenBank/DDBJ databases">
        <title>Paenibacillus thiaminolyticus NRRL B-4156.</title>
        <authorList>
            <person name="Hehnly C."/>
            <person name="Zhang L."/>
        </authorList>
    </citation>
    <scope>NUCLEOTIDE SEQUENCE [LARGE SCALE GENOMIC DNA]</scope>
    <source>
        <strain evidence="1 2">NRRL B-4156</strain>
    </source>
</reference>
<accession>A0AAP9E024</accession>
<dbReference type="SUPFAM" id="SSF51735">
    <property type="entry name" value="NAD(P)-binding Rossmann-fold domains"/>
    <property type="match status" value="1"/>
</dbReference>
<sequence>MFAHISGEGFDRVGAVNFKGVFLGMKNVLKVMEEQGWGTINNTASTLGLKPEHSVAA</sequence>
<gene>
    <name evidence="1" type="ORF">FLT43_20640</name>
</gene>
<dbReference type="Proteomes" id="UP000315377">
    <property type="component" value="Chromosome"/>
</dbReference>
<dbReference type="RefSeq" id="WP_087442769.1">
    <property type="nucleotide sequence ID" value="NZ_CABMNB010000027.1"/>
</dbReference>
<dbReference type="EMBL" id="CP041405">
    <property type="protein sequence ID" value="QDM45616.1"/>
    <property type="molecule type" value="Genomic_DNA"/>
</dbReference>
<dbReference type="InterPro" id="IPR002347">
    <property type="entry name" value="SDR_fam"/>
</dbReference>
<dbReference type="Gene3D" id="3.40.50.720">
    <property type="entry name" value="NAD(P)-binding Rossmann-like Domain"/>
    <property type="match status" value="1"/>
</dbReference>
<dbReference type="AlphaFoldDB" id="A0AAP9E024"/>
<name>A0AAP9E024_PANTH</name>
<dbReference type="InterPro" id="IPR036291">
    <property type="entry name" value="NAD(P)-bd_dom_sf"/>
</dbReference>